<feature type="domain" description="Response regulatory" evidence="14">
    <location>
        <begin position="1127"/>
        <end position="1242"/>
    </location>
</feature>
<dbReference type="Gene3D" id="2.130.10.10">
    <property type="entry name" value="YVTN repeat-like/Quinoprotein amine dehydrogenase"/>
    <property type="match status" value="3"/>
</dbReference>
<dbReference type="CDD" id="cd16922">
    <property type="entry name" value="HATPase_EvgS-ArcB-TorS-like"/>
    <property type="match status" value="1"/>
</dbReference>
<dbReference type="InterPro" id="IPR003594">
    <property type="entry name" value="HATPase_dom"/>
</dbReference>
<dbReference type="SUPFAM" id="SSF52172">
    <property type="entry name" value="CheY-like"/>
    <property type="match status" value="1"/>
</dbReference>
<evidence type="ECO:0000259" key="13">
    <source>
        <dbReference type="PROSITE" id="PS50109"/>
    </source>
</evidence>
<dbReference type="EMBL" id="JMIH01000018">
    <property type="protein sequence ID" value="KEO73800.1"/>
    <property type="molecule type" value="Genomic_DNA"/>
</dbReference>
<dbReference type="InterPro" id="IPR015943">
    <property type="entry name" value="WD40/YVTN_repeat-like_dom_sf"/>
</dbReference>
<dbReference type="InterPro" id="IPR036890">
    <property type="entry name" value="HATPase_C_sf"/>
</dbReference>
<dbReference type="Pfam" id="PF07494">
    <property type="entry name" value="Reg_prop"/>
    <property type="match status" value="7"/>
</dbReference>
<keyword evidence="16" id="KW-1185">Reference proteome</keyword>
<evidence type="ECO:0000256" key="1">
    <source>
        <dbReference type="ARBA" id="ARBA00000085"/>
    </source>
</evidence>
<dbReference type="SUPFAM" id="SSF63829">
    <property type="entry name" value="Calcium-dependent phosphotriesterase"/>
    <property type="match status" value="3"/>
</dbReference>
<dbReference type="PROSITE" id="PS50110">
    <property type="entry name" value="RESPONSE_REGULATORY"/>
    <property type="match status" value="1"/>
</dbReference>
<dbReference type="RefSeq" id="WP_035073768.1">
    <property type="nucleotide sequence ID" value="NZ_JMIH01000018.1"/>
</dbReference>
<evidence type="ECO:0000259" key="14">
    <source>
        <dbReference type="PROSITE" id="PS50110"/>
    </source>
</evidence>
<dbReference type="Pfam" id="PF12833">
    <property type="entry name" value="HTH_18"/>
    <property type="match status" value="1"/>
</dbReference>
<keyword evidence="6" id="KW-0418">Kinase</keyword>
<keyword evidence="8" id="KW-0902">Two-component regulatory system</keyword>
<dbReference type="GO" id="GO:0043565">
    <property type="term" value="F:sequence-specific DNA binding"/>
    <property type="evidence" value="ECO:0007669"/>
    <property type="project" value="InterPro"/>
</dbReference>
<evidence type="ECO:0000256" key="9">
    <source>
        <dbReference type="ARBA" id="ARBA00023015"/>
    </source>
</evidence>
<evidence type="ECO:0000256" key="11">
    <source>
        <dbReference type="PROSITE-ProRule" id="PRU00169"/>
    </source>
</evidence>
<evidence type="ECO:0000256" key="2">
    <source>
        <dbReference type="ARBA" id="ARBA00012438"/>
    </source>
</evidence>
<dbReference type="Pfam" id="PF00072">
    <property type="entry name" value="Response_reg"/>
    <property type="match status" value="1"/>
</dbReference>
<dbReference type="Pfam" id="PF07495">
    <property type="entry name" value="Y_Y_Y"/>
    <property type="match status" value="1"/>
</dbReference>
<dbReference type="PANTHER" id="PTHR43547:SF2">
    <property type="entry name" value="HYBRID SIGNAL TRANSDUCTION HISTIDINE KINASE C"/>
    <property type="match status" value="1"/>
</dbReference>
<dbReference type="OrthoDB" id="9797097at2"/>
<dbReference type="eggNOG" id="COG2205">
    <property type="taxonomic scope" value="Bacteria"/>
</dbReference>
<dbReference type="GO" id="GO:0005524">
    <property type="term" value="F:ATP binding"/>
    <property type="evidence" value="ECO:0007669"/>
    <property type="project" value="UniProtKB-KW"/>
</dbReference>
<gene>
    <name evidence="15" type="ORF">EL17_09835</name>
</gene>
<dbReference type="Gene3D" id="1.10.10.60">
    <property type="entry name" value="Homeodomain-like"/>
    <property type="match status" value="1"/>
</dbReference>
<evidence type="ECO:0000256" key="4">
    <source>
        <dbReference type="ARBA" id="ARBA00022679"/>
    </source>
</evidence>
<keyword evidence="5" id="KW-0547">Nucleotide-binding</keyword>
<dbReference type="Pfam" id="PF02518">
    <property type="entry name" value="HATPase_c"/>
    <property type="match status" value="1"/>
</dbReference>
<dbReference type="InterPro" id="IPR036097">
    <property type="entry name" value="HisK_dim/P_sf"/>
</dbReference>
<feature type="domain" description="Histidine kinase" evidence="13">
    <location>
        <begin position="866"/>
        <end position="1089"/>
    </location>
</feature>
<dbReference type="Proteomes" id="UP000027821">
    <property type="component" value="Unassembled WGS sequence"/>
</dbReference>
<dbReference type="SMART" id="SM00387">
    <property type="entry name" value="HATPase_c"/>
    <property type="match status" value="1"/>
</dbReference>
<protein>
    <recommendedName>
        <fullName evidence="2">histidine kinase</fullName>
        <ecNumber evidence="2">2.7.13.3</ecNumber>
    </recommendedName>
</protein>
<dbReference type="FunFam" id="1.10.287.130:FF:000045">
    <property type="entry name" value="Two-component system sensor histidine kinase/response regulator"/>
    <property type="match status" value="1"/>
</dbReference>
<dbReference type="PROSITE" id="PS50109">
    <property type="entry name" value="HIS_KIN"/>
    <property type="match status" value="1"/>
</dbReference>
<keyword evidence="3 11" id="KW-0597">Phosphoprotein</keyword>
<dbReference type="SUPFAM" id="SSF47384">
    <property type="entry name" value="Homodimeric domain of signal transducing histidine kinase"/>
    <property type="match status" value="1"/>
</dbReference>
<dbReference type="SMART" id="SM00342">
    <property type="entry name" value="HTH_ARAC"/>
    <property type="match status" value="1"/>
</dbReference>
<dbReference type="CDD" id="cd17574">
    <property type="entry name" value="REC_OmpR"/>
    <property type="match status" value="1"/>
</dbReference>
<proteinExistence type="predicted"/>
<dbReference type="EC" id="2.7.13.3" evidence="2"/>
<dbReference type="FunFam" id="3.30.565.10:FF:000037">
    <property type="entry name" value="Hybrid sensor histidine kinase/response regulator"/>
    <property type="match status" value="1"/>
</dbReference>
<dbReference type="PROSITE" id="PS01124">
    <property type="entry name" value="HTH_ARAC_FAMILY_2"/>
    <property type="match status" value="1"/>
</dbReference>
<dbReference type="GO" id="GO:0000155">
    <property type="term" value="F:phosphorelay sensor kinase activity"/>
    <property type="evidence" value="ECO:0007669"/>
    <property type="project" value="InterPro"/>
</dbReference>
<dbReference type="InterPro" id="IPR004358">
    <property type="entry name" value="Sig_transdc_His_kin-like_C"/>
</dbReference>
<keyword evidence="10" id="KW-0804">Transcription</keyword>
<dbReference type="Gene3D" id="3.30.565.10">
    <property type="entry name" value="Histidine kinase-like ATPase, C-terminal domain"/>
    <property type="match status" value="1"/>
</dbReference>
<dbReference type="GO" id="GO:0003700">
    <property type="term" value="F:DNA-binding transcription factor activity"/>
    <property type="evidence" value="ECO:0007669"/>
    <property type="project" value="InterPro"/>
</dbReference>
<feature type="domain" description="HTH araC/xylS-type" evidence="12">
    <location>
        <begin position="1274"/>
        <end position="1373"/>
    </location>
</feature>
<dbReference type="Gene3D" id="2.60.40.10">
    <property type="entry name" value="Immunoglobulins"/>
    <property type="match status" value="1"/>
</dbReference>
<evidence type="ECO:0000256" key="5">
    <source>
        <dbReference type="ARBA" id="ARBA00022741"/>
    </source>
</evidence>
<dbReference type="InterPro" id="IPR011123">
    <property type="entry name" value="Y_Y_Y"/>
</dbReference>
<evidence type="ECO:0000313" key="16">
    <source>
        <dbReference type="Proteomes" id="UP000027821"/>
    </source>
</evidence>
<dbReference type="SMART" id="SM00388">
    <property type="entry name" value="HisKA"/>
    <property type="match status" value="1"/>
</dbReference>
<dbReference type="InterPro" id="IPR001789">
    <property type="entry name" value="Sig_transdc_resp-reg_receiver"/>
</dbReference>
<dbReference type="InterPro" id="IPR003661">
    <property type="entry name" value="HisK_dim/P_dom"/>
</dbReference>
<dbReference type="SUPFAM" id="SSF46689">
    <property type="entry name" value="Homeodomain-like"/>
    <property type="match status" value="1"/>
</dbReference>
<organism evidence="15 16">
    <name type="scientific">Anditalea andensis</name>
    <dbReference type="NCBI Taxonomy" id="1048983"/>
    <lineage>
        <taxon>Bacteria</taxon>
        <taxon>Pseudomonadati</taxon>
        <taxon>Bacteroidota</taxon>
        <taxon>Cytophagia</taxon>
        <taxon>Cytophagales</taxon>
        <taxon>Cytophagaceae</taxon>
        <taxon>Anditalea</taxon>
    </lineage>
</organism>
<dbReference type="InterPro" id="IPR013783">
    <property type="entry name" value="Ig-like_fold"/>
</dbReference>
<sequence length="1380" mass="157449">MLNLIMVKYFLFLNSICFALLSFGVYGEQSPYDTDPYRFTKLGTKNGLSHNQVNSFLKDKTGFLWIGTASGLNRFDGYHVKVYKHDPADTTTINSNAIKQLFLDPADNLWVKTLDGLNVYDARLEQFSENLTPFLDPYKLIDHELEEIIADDSGQFWFLHKNGGLSRYDPEHHKTDNFIIPSDSDGGVSHIVRDMNGHKWVIYTNGVLEKRDGASMQILFRDYSINALFSEEYFSYKLLADRDGDIWIYLPDERRGVFYFNAKENKIHHIHKESKGHRLNSDLVSAVIEDEDGNIWIGTDHGGINLLDKSNFGVRHIMQDNENPNSLSQNSIYALHKDQEGIIWVGTYKNGLNYFHKNNIRFTHYRHHKSRKESLPFNDINRFVEDKYGNLWIGTNGGGLIFMDRGNQKFTQFTQQNSHGLSSDVVVSLLYDSHDRLWVGTYFGGLIRYDGKQFSPITRDGPGLLDENIWELFEDSKGNIWIGTLSNGIYYLQGGSTQFSDPPIKDGHSMLNASYVAAIEEDREGRIWVGGTSGVDIINPQSGSVMHFSHEIHKNKSLVHDNVLSILHDHKGNMWIGTQGGLSLYDSRNQCFKNFTDRDGLPHSTVLTLLENEGQIWMSTPNGLASLKYNNDDEYEILRYNELDGLQDNAFNENAAYKTKKGEMIFGGPNGFNIFDPKLLVTNKNSPAVVFTDFQLFNKSLSVGKEINGRAILESSLQNTEKITLKHFENVFSVSFAALNFFHPEKNMYKYKLEGFDTEWITLDGNNRQVTYTNLDPGSYALQVLAANNDGVWSAVPAQLNITVLAPFWLTPTAYFVYFVMIIGMLYMSRRWLLIKAKNRFLIEQERRESRQLHELDLMKIRFLTNISHEFRTPLSLIMAPIEKILKEPNNDRQKFQFQMIHRNARRLLHLVNQLLDFRKIEVEGLELHLSKGNIIKFLKEAVYSFNELSQNKAISLSFQSDTESLIAFFDIDKLEKILFNLLSNAFKFTPEGGEITVAVFCRNIPEDDEKSELTIWVKDTGIGIPKDRQAQIFERFYTHEVPDSMVNQGSGIGLSITKEFVRLHGGNIQLESTPGEGSTFKISIPLKTVEKGLANNTSELTGIVRETTDKPATDTGSNDVNLQKLTVLLIEDNDDFRLYLKTGLEEFFEVLEAKNGKEGWKIALAGMPALIVSDLMMPIMNGIALCKKIKNDPRTAHIPVILLTAFTGEDQKLEGLHIGANDYVTKPFNFDLLLSRINNLIKQNQLLQQKYEKKVSIQTSQAEITSMDDKLIVKVMKIVEENFSDPDFSVEFLSREMGMSRVHLYNKLSTLTGKTPIEFIRCMRLQRSLQYLQKSQLSVSEVAYKVGFNNAKTFTKYFKAAYNMIPSAYAAAEKKTPMS</sequence>
<dbReference type="InterPro" id="IPR009057">
    <property type="entry name" value="Homeodomain-like_sf"/>
</dbReference>
<evidence type="ECO:0000256" key="3">
    <source>
        <dbReference type="ARBA" id="ARBA00022553"/>
    </source>
</evidence>
<dbReference type="Gene3D" id="1.10.287.130">
    <property type="match status" value="1"/>
</dbReference>
<evidence type="ECO:0000313" key="15">
    <source>
        <dbReference type="EMBL" id="KEO73800.1"/>
    </source>
</evidence>
<dbReference type="InterPro" id="IPR018060">
    <property type="entry name" value="HTH_AraC"/>
</dbReference>
<keyword evidence="7" id="KW-0067">ATP-binding</keyword>
<dbReference type="InterPro" id="IPR011006">
    <property type="entry name" value="CheY-like_superfamily"/>
</dbReference>
<evidence type="ECO:0000256" key="7">
    <source>
        <dbReference type="ARBA" id="ARBA00022840"/>
    </source>
</evidence>
<dbReference type="STRING" id="1048983.EL17_09835"/>
<dbReference type="SMART" id="SM00448">
    <property type="entry name" value="REC"/>
    <property type="match status" value="1"/>
</dbReference>
<feature type="modified residue" description="4-aspartylphosphate" evidence="11">
    <location>
        <position position="1175"/>
    </location>
</feature>
<dbReference type="PANTHER" id="PTHR43547">
    <property type="entry name" value="TWO-COMPONENT HISTIDINE KINASE"/>
    <property type="match status" value="1"/>
</dbReference>
<dbReference type="Gene3D" id="3.40.50.2300">
    <property type="match status" value="1"/>
</dbReference>
<dbReference type="InterPro" id="IPR005467">
    <property type="entry name" value="His_kinase_dom"/>
</dbReference>
<dbReference type="InterPro" id="IPR011110">
    <property type="entry name" value="Reg_prop"/>
</dbReference>
<dbReference type="eggNOG" id="COG0745">
    <property type="taxonomic scope" value="Bacteria"/>
</dbReference>
<reference evidence="15 16" key="1">
    <citation type="submission" date="2014-04" db="EMBL/GenBank/DDBJ databases">
        <title>Characterization and application of a salt tolerant electro-active bacterium.</title>
        <authorList>
            <person name="Yang L."/>
            <person name="Wei S."/>
            <person name="Tay Q.X.M."/>
        </authorList>
    </citation>
    <scope>NUCLEOTIDE SEQUENCE [LARGE SCALE GENOMIC DNA]</scope>
    <source>
        <strain evidence="15 16">LY1</strain>
    </source>
</reference>
<comment type="caution">
    <text evidence="15">The sequence shown here is derived from an EMBL/GenBank/DDBJ whole genome shotgun (WGS) entry which is preliminary data.</text>
</comment>
<name>A0A074KZZ8_9BACT</name>
<dbReference type="PRINTS" id="PR00344">
    <property type="entry name" value="BCTRLSENSOR"/>
</dbReference>
<comment type="catalytic activity">
    <reaction evidence="1">
        <text>ATP + protein L-histidine = ADP + protein N-phospho-L-histidine.</text>
        <dbReference type="EC" id="2.7.13.3"/>
    </reaction>
</comment>
<dbReference type="CDD" id="cd00082">
    <property type="entry name" value="HisKA"/>
    <property type="match status" value="1"/>
</dbReference>
<evidence type="ECO:0000256" key="6">
    <source>
        <dbReference type="ARBA" id="ARBA00022777"/>
    </source>
</evidence>
<dbReference type="FunFam" id="2.60.40.10:FF:000791">
    <property type="entry name" value="Two-component system sensor histidine kinase/response regulator"/>
    <property type="match status" value="1"/>
</dbReference>
<accession>A0A074KZZ8</accession>
<evidence type="ECO:0000256" key="8">
    <source>
        <dbReference type="ARBA" id="ARBA00023012"/>
    </source>
</evidence>
<dbReference type="Pfam" id="PF00512">
    <property type="entry name" value="HisKA"/>
    <property type="match status" value="1"/>
</dbReference>
<evidence type="ECO:0000259" key="12">
    <source>
        <dbReference type="PROSITE" id="PS01124"/>
    </source>
</evidence>
<evidence type="ECO:0000256" key="10">
    <source>
        <dbReference type="ARBA" id="ARBA00023163"/>
    </source>
</evidence>
<keyword evidence="4" id="KW-0808">Transferase</keyword>
<dbReference type="SUPFAM" id="SSF55874">
    <property type="entry name" value="ATPase domain of HSP90 chaperone/DNA topoisomerase II/histidine kinase"/>
    <property type="match status" value="1"/>
</dbReference>
<dbReference type="eggNOG" id="COG3292">
    <property type="taxonomic scope" value="Bacteria"/>
</dbReference>
<keyword evidence="9" id="KW-0805">Transcription regulation</keyword>